<dbReference type="EMBL" id="FXYH01000004">
    <property type="protein sequence ID" value="SMX38461.1"/>
    <property type="molecule type" value="Genomic_DNA"/>
</dbReference>
<reference evidence="1 2" key="1">
    <citation type="submission" date="2017-05" db="EMBL/GenBank/DDBJ databases">
        <authorList>
            <person name="Song R."/>
            <person name="Chenine A.L."/>
            <person name="Ruprecht R.M."/>
        </authorList>
    </citation>
    <scope>NUCLEOTIDE SEQUENCE [LARGE SCALE GENOMIC DNA]</scope>
    <source>
        <strain evidence="1 2">CECT 8663</strain>
    </source>
</reference>
<organism evidence="1 2">
    <name type="scientific">Pelagimonas varians</name>
    <dbReference type="NCBI Taxonomy" id="696760"/>
    <lineage>
        <taxon>Bacteria</taxon>
        <taxon>Pseudomonadati</taxon>
        <taxon>Pseudomonadota</taxon>
        <taxon>Alphaproteobacteria</taxon>
        <taxon>Rhodobacterales</taxon>
        <taxon>Roseobacteraceae</taxon>
        <taxon>Pelagimonas</taxon>
    </lineage>
</organism>
<proteinExistence type="predicted"/>
<name>A0A238K6C9_9RHOB</name>
<keyword evidence="2" id="KW-1185">Reference proteome</keyword>
<sequence length="1166" mass="128203">MGVSSRLKITYVFLIGLWVLVLPVTAKSAEQWLDYDLPGLAFSVPADWEITYRRRDVEYNFASPDGTYTLWVRWWFPDEPLLGYDDIVFHDFMTLAGHDALLTRTESEIDRFLSIAFPEHKNADGEIILFQLFSPIDLPVAAQEEKMNQLIEKLSIQGQSARPPSLLKFSQGAQNSDPAQVAQSGQGSAVDRFYDRDAQFSLPKPEGWNIHTAQGAGVSQVAVVAPDHDAMVLALVARGAQAQTATDQALGLLYRDALVVKSIEADLYLDIEDMGVHAIETIAKIYAINGIAMPYPNGRVTIFQGQGDDISFVIVTIRSEGASDALRLQLDDIALGFSTAAVEGGAADPGLVWLAPLNDRFGGNCRLEPLENWSHPTRAVMEDANVTLHFVALCQNGVYPVFGVGFPYDPQGATSDYFHPLYIKMMTANGGWSYSFLSVVDNMLSNVFVKNETTLSLAVEDLFPVQPQSMAIDPAGETNKADNTAAPPKTRNDALVFDGQDLAGWDSFAFDGADYAAHVKLEQHGLRFAIPDGAYWGKTGLVYRQEQFAFPEKDNESSIEISVRFDADASNSLTIALVDPANAMQNPWDSHAFRFQIRKNETAGDLMMTVRDAAGIPKARFPWPNGSAGLKFILRPDDVFELRNDADVMLARWQNPTSWPKGPWSLAVYAQVPWKNSAASLLLNEVSVTHRAIERRPNTDQLGARDIALFDGTALAPLWAPIENAEDLFLNYARLADGALRIQWPQDVGYAKYIGLYSPEPALWLDQFDDTASARITVEMDGGASNGFEIGLQQPFGLHHNMLDRSAWTASWRRQTDGSFTFRSAVENKDVVVLAEGLASIPDQFDIVLTSQGVVIEAGGLPSDPVPWTQLMDGAGLRLWLYALKSDVGSEPSGLVLRNIALTYEPGKKRSDPKPAAGVDPLPEKVLFDGATTTNWVPMSQGDALFGDLASITGTGLLMERRDTPPNANRIGLASKDKVVVLDERLLSTSHVTTFQLDPKKDNLAGWIYLASNPDDPYDTAGVAVDLQKLHIGPDAGGLRVRLYSGHMYYSHAQRVLPENWFETWDGSVRLVLSDGKVAVELGDTPAIAMQSDKSRRGQSYHIVVKPGQRKTHLAEAIALGKITATWRTPNGMSQADRWRLVDDADFDAGAFADLMAIERLEMEND</sequence>
<protein>
    <submittedName>
        <fullName evidence="1">Uncharacterized protein</fullName>
    </submittedName>
</protein>
<dbReference type="RefSeq" id="WP_141467988.1">
    <property type="nucleotide sequence ID" value="NZ_FXYH01000004.1"/>
</dbReference>
<accession>A0A238K6C9</accession>
<dbReference type="Proteomes" id="UP000220836">
    <property type="component" value="Unassembled WGS sequence"/>
</dbReference>
<gene>
    <name evidence="1" type="ORF">PEV8663_01323</name>
</gene>
<dbReference type="OrthoDB" id="996425at2"/>
<evidence type="ECO:0000313" key="2">
    <source>
        <dbReference type="Proteomes" id="UP000220836"/>
    </source>
</evidence>
<evidence type="ECO:0000313" key="1">
    <source>
        <dbReference type="EMBL" id="SMX38461.1"/>
    </source>
</evidence>
<dbReference type="AlphaFoldDB" id="A0A238K6C9"/>